<dbReference type="GO" id="GO:0000820">
    <property type="term" value="P:regulation of glutamine family amino acid metabolic process"/>
    <property type="evidence" value="ECO:0007669"/>
    <property type="project" value="TreeGrafter"/>
</dbReference>
<protein>
    <submittedName>
        <fullName evidence="10">Bifunctional [glutamine synthetase] adenylyltransferase/[glutamine synthetase]-adenylyl-L-tyrosine phosphorylase</fullName>
        <ecNumber evidence="10">2.7.7.42</ecNumber>
        <ecNumber evidence="10">2.7.7.89</ecNumber>
    </submittedName>
</protein>
<feature type="compositionally biased region" description="Basic and acidic residues" evidence="7">
    <location>
        <begin position="17"/>
        <end position="28"/>
    </location>
</feature>
<sequence>MAEPGAGSPAHLPANAAEERTDPARSTRDPTSALFARIGVSREEGAQSLSTLGVWTADGPVWEDDRGWTAPAVVDALTTAPAPAPALRGLVRIVETYGVAAVRGDPHLIARLAALAAVSDALVDVAITHPEVLELLAGVLDPDLVERVRQRANQALAGQDDEGAAAGLARVQRLGLLRIAARDLIGLADTPSASAELADLAAGLLRAALDRAQRDEDVRVAVIGMGKLGGRELNYVSDVDVMFVHEGDGDAATRVCRRFLALLRERTADGQVYDVDANLRPEGRDGPLSRTLDAYRAYYDRWAHTWEYQALLKARPVAGDPELGRAFAELTAPYVWPDRRERDAIGEIQAMKTSVEESAAVQKAGSREVKLAPGGIRDIEFAVQLLQLVHGRHDPALRSPNTLEALASLADHGYVDEGDANLFGDAYQFLRTVEHRLQLRGLRRTHVVPQDEARRDRLARACGFRDIRAETAASQFDREYARVQSYVRRLHEKLFYRPLLGRFAELSASDQLVVDGAESELGHQAAIERLAALGFAVPERALRDLEALAGGVSRRARLLRALLPGMLATFAEAPDPDGGLSAFRELAERLEKTPQFLRTLQDNPPVGDVLARVLGQSRLVGEWLARQPELLPGLDGPELPGAEDLQRQAQGLLRRGEEAARASDSLRRLKRREIARTAVADLLGRADLAAVAGQLTALAEASLDAGVTLATGELPISFAVIGMGKLGGGEIGYASDLDVILVFEPAEARAEALEVADGLVRSLSEITREGFAFEVDLGLRPEGRDGPIARTPDSTVTYYRQWADSWEFQALTQARHVAGDASLSARVLEALTPLVYPVEPSSAREQAIRQMKARVERERAGGRRGIGVRRGDRTDLKLGPGGLADAEWTAQLLQLRHGGTHESLRVPGTLPALDALEREVILEAREAAWLRDGWRQLARIRNALYLAGHRETGLLPTGPGQLDHVARMLGYEAPGGQALTEDVGRAMRRVRKIHERRFYAG</sequence>
<feature type="domain" description="PII-uridylyltransferase/Glutamine-synthetase adenylyltransferase" evidence="9">
    <location>
        <begin position="850"/>
        <end position="996"/>
    </location>
</feature>
<dbReference type="InterPro" id="IPR013546">
    <property type="entry name" value="PII_UdlTrfase/GS_AdlTrfase"/>
</dbReference>
<dbReference type="EC" id="2.7.7.89" evidence="10"/>
<dbReference type="NCBIfam" id="NF010707">
    <property type="entry name" value="PRK14109.1"/>
    <property type="match status" value="1"/>
</dbReference>
<keyword evidence="2 10" id="KW-0548">Nucleotidyltransferase</keyword>
<keyword evidence="1 10" id="KW-0808">Transferase</keyword>
<dbReference type="PANTHER" id="PTHR30621">
    <property type="entry name" value="GLUTAMINE SYNTHETASE ADENYLYLTRANSFERASE"/>
    <property type="match status" value="1"/>
</dbReference>
<name>A0A411YAK9_9ACTN</name>
<dbReference type="SUPFAM" id="SSF81301">
    <property type="entry name" value="Nucleotidyltransferase"/>
    <property type="match status" value="2"/>
</dbReference>
<evidence type="ECO:0000256" key="4">
    <source>
        <dbReference type="ARBA" id="ARBA00022840"/>
    </source>
</evidence>
<proteinExistence type="predicted"/>
<gene>
    <name evidence="10" type="ORF">ER308_00705</name>
</gene>
<dbReference type="Proteomes" id="UP000291469">
    <property type="component" value="Chromosome"/>
</dbReference>
<dbReference type="Pfam" id="PF08335">
    <property type="entry name" value="GlnD_UR_UTase"/>
    <property type="match status" value="2"/>
</dbReference>
<keyword evidence="11" id="KW-1185">Reference proteome</keyword>
<dbReference type="CDD" id="cd05401">
    <property type="entry name" value="NT_GlnE_GlnD_like"/>
    <property type="match status" value="2"/>
</dbReference>
<dbReference type="EC" id="2.7.7.42" evidence="10"/>
<evidence type="ECO:0000256" key="5">
    <source>
        <dbReference type="ARBA" id="ARBA00022842"/>
    </source>
</evidence>
<keyword evidence="3" id="KW-0547">Nucleotide-binding</keyword>
<organism evidence="10 11">
    <name type="scientific">Egibacter rhizosphaerae</name>
    <dbReference type="NCBI Taxonomy" id="1670831"/>
    <lineage>
        <taxon>Bacteria</taxon>
        <taxon>Bacillati</taxon>
        <taxon>Actinomycetota</taxon>
        <taxon>Nitriliruptoria</taxon>
        <taxon>Egibacterales</taxon>
        <taxon>Egibacteraceae</taxon>
        <taxon>Egibacter</taxon>
    </lineage>
</organism>
<feature type="domain" description="PII-uridylyltransferase/Glutamine-synthetase adenylyltransferase" evidence="9">
    <location>
        <begin position="351"/>
        <end position="495"/>
    </location>
</feature>
<dbReference type="Pfam" id="PF03710">
    <property type="entry name" value="GlnE"/>
    <property type="match status" value="2"/>
</dbReference>
<dbReference type="OrthoDB" id="9759366at2"/>
<keyword evidence="6" id="KW-0511">Multifunctional enzyme</keyword>
<evidence type="ECO:0000256" key="2">
    <source>
        <dbReference type="ARBA" id="ARBA00022695"/>
    </source>
</evidence>
<dbReference type="AlphaFoldDB" id="A0A411YAK9"/>
<dbReference type="Gene3D" id="3.30.460.10">
    <property type="entry name" value="Beta Polymerase, domain 2"/>
    <property type="match status" value="2"/>
</dbReference>
<keyword evidence="4" id="KW-0067">ATP-binding</keyword>
<dbReference type="GO" id="GO:0008882">
    <property type="term" value="F:[glutamate-ammonia-ligase] adenylyltransferase activity"/>
    <property type="evidence" value="ECO:0007669"/>
    <property type="project" value="UniProtKB-EC"/>
</dbReference>
<evidence type="ECO:0000259" key="9">
    <source>
        <dbReference type="Pfam" id="PF08335"/>
    </source>
</evidence>
<dbReference type="RefSeq" id="WP_131153234.1">
    <property type="nucleotide sequence ID" value="NZ_CP036402.1"/>
</dbReference>
<feature type="domain" description="Glutamate-ammonia ligase adenylyltransferase repeated" evidence="8">
    <location>
        <begin position="610"/>
        <end position="829"/>
    </location>
</feature>
<feature type="region of interest" description="Disordered" evidence="7">
    <location>
        <begin position="1"/>
        <end position="30"/>
    </location>
</feature>
<evidence type="ECO:0000259" key="8">
    <source>
        <dbReference type="Pfam" id="PF03710"/>
    </source>
</evidence>
<dbReference type="InterPro" id="IPR005190">
    <property type="entry name" value="GlnE_rpt_dom"/>
</dbReference>
<evidence type="ECO:0000313" key="11">
    <source>
        <dbReference type="Proteomes" id="UP000291469"/>
    </source>
</evidence>
<dbReference type="SUPFAM" id="SSF81593">
    <property type="entry name" value="Nucleotidyltransferase substrate binding subunit/domain"/>
    <property type="match status" value="2"/>
</dbReference>
<dbReference type="GO" id="GO:0005524">
    <property type="term" value="F:ATP binding"/>
    <property type="evidence" value="ECO:0007669"/>
    <property type="project" value="UniProtKB-KW"/>
</dbReference>
<dbReference type="InterPro" id="IPR043519">
    <property type="entry name" value="NT_sf"/>
</dbReference>
<evidence type="ECO:0000256" key="7">
    <source>
        <dbReference type="SAM" id="MobiDB-lite"/>
    </source>
</evidence>
<dbReference type="InterPro" id="IPR023057">
    <property type="entry name" value="GlnE"/>
</dbReference>
<evidence type="ECO:0000256" key="6">
    <source>
        <dbReference type="ARBA" id="ARBA00023268"/>
    </source>
</evidence>
<accession>A0A411YAK9</accession>
<evidence type="ECO:0000256" key="3">
    <source>
        <dbReference type="ARBA" id="ARBA00022741"/>
    </source>
</evidence>
<dbReference type="GO" id="GO:0005829">
    <property type="term" value="C:cytosol"/>
    <property type="evidence" value="ECO:0007669"/>
    <property type="project" value="TreeGrafter"/>
</dbReference>
<dbReference type="PANTHER" id="PTHR30621:SF0">
    <property type="entry name" value="BIFUNCTIONAL GLUTAMINE SYNTHETASE ADENYLYLTRANSFERASE_ADENYLYL-REMOVING ENZYME"/>
    <property type="match status" value="1"/>
</dbReference>
<feature type="domain" description="Glutamate-ammonia ligase adenylyltransferase repeated" evidence="8">
    <location>
        <begin position="110"/>
        <end position="328"/>
    </location>
</feature>
<reference evidence="10 11" key="1">
    <citation type="submission" date="2019-01" db="EMBL/GenBank/DDBJ databases">
        <title>Egibacter rhizosphaerae EGI 80759T.</title>
        <authorList>
            <person name="Chen D.-D."/>
            <person name="Tian Y."/>
            <person name="Jiao J.-Y."/>
            <person name="Zhang X.-T."/>
            <person name="Zhang Y.-G."/>
            <person name="Zhang Y."/>
            <person name="Xiao M."/>
            <person name="Shu W.-S."/>
            <person name="Li W.-J."/>
        </authorList>
    </citation>
    <scope>NUCLEOTIDE SEQUENCE [LARGE SCALE GENOMIC DNA]</scope>
    <source>
        <strain evidence="10 11">EGI 80759</strain>
    </source>
</reference>
<dbReference type="GO" id="GO:0047388">
    <property type="term" value="F:[glutamine synthetase]-adenylyl-L-tyrosine phosphorylase activity"/>
    <property type="evidence" value="ECO:0007669"/>
    <property type="project" value="UniProtKB-EC"/>
</dbReference>
<evidence type="ECO:0000256" key="1">
    <source>
        <dbReference type="ARBA" id="ARBA00022679"/>
    </source>
</evidence>
<dbReference type="EMBL" id="CP036402">
    <property type="protein sequence ID" value="QBI18236.1"/>
    <property type="molecule type" value="Genomic_DNA"/>
</dbReference>
<dbReference type="Gene3D" id="1.20.120.330">
    <property type="entry name" value="Nucleotidyltransferases domain 2"/>
    <property type="match status" value="2"/>
</dbReference>
<dbReference type="KEGG" id="erz:ER308_00705"/>
<evidence type="ECO:0000313" key="10">
    <source>
        <dbReference type="EMBL" id="QBI18236.1"/>
    </source>
</evidence>
<keyword evidence="5" id="KW-0460">Magnesium</keyword>